<dbReference type="EMBL" id="BHGK01000001">
    <property type="protein sequence ID" value="GCA67582.1"/>
    <property type="molecule type" value="Genomic_DNA"/>
</dbReference>
<dbReference type="InterPro" id="IPR000620">
    <property type="entry name" value="EamA_dom"/>
</dbReference>
<feature type="transmembrane region" description="Helical" evidence="7">
    <location>
        <begin position="146"/>
        <end position="164"/>
    </location>
</feature>
<feature type="transmembrane region" description="Helical" evidence="7">
    <location>
        <begin position="170"/>
        <end position="193"/>
    </location>
</feature>
<dbReference type="Proteomes" id="UP000265643">
    <property type="component" value="Unassembled WGS sequence"/>
</dbReference>
<keyword evidence="3" id="KW-1003">Cell membrane</keyword>
<evidence type="ECO:0000256" key="7">
    <source>
        <dbReference type="SAM" id="Phobius"/>
    </source>
</evidence>
<feature type="transmembrane region" description="Helical" evidence="7">
    <location>
        <begin position="84"/>
        <end position="105"/>
    </location>
</feature>
<keyword evidence="4 7" id="KW-0812">Transmembrane</keyword>
<dbReference type="InterPro" id="IPR050638">
    <property type="entry name" value="AA-Vitamin_Transporters"/>
</dbReference>
<dbReference type="RefSeq" id="WP_119298193.1">
    <property type="nucleotide sequence ID" value="NZ_BHGK01000001.1"/>
</dbReference>
<evidence type="ECO:0000256" key="4">
    <source>
        <dbReference type="ARBA" id="ARBA00022692"/>
    </source>
</evidence>
<evidence type="ECO:0000259" key="8">
    <source>
        <dbReference type="Pfam" id="PF00892"/>
    </source>
</evidence>
<evidence type="ECO:0000256" key="5">
    <source>
        <dbReference type="ARBA" id="ARBA00022989"/>
    </source>
</evidence>
<evidence type="ECO:0000313" key="10">
    <source>
        <dbReference type="Proteomes" id="UP000265643"/>
    </source>
</evidence>
<accession>A0A391PL01</accession>
<evidence type="ECO:0000256" key="2">
    <source>
        <dbReference type="ARBA" id="ARBA00007362"/>
    </source>
</evidence>
<sequence length="320" mass="34395">MGRIERKQRLTKTWVVAALASVCCMLWGSAIPVIKTGYHLLSLDSADTASQIVFAGIRFTLAGLLVLVFASVQKKKAMLPDRKILKSACLVCLAQTVGQYFFFYIGVANTSGVKSGILTGLGNFIAILLACLIFKNERMTGRKLLGCILGFAGVVVINLMGNSLDMGFTLLGEGCVLISQFAYGMSTVLIHIFSKEVSPVVLSGTQFFIGGILLFLIGIGMGGHLEHLSGPAIAVILYLAFLSAVAYTLWSVLLTYNDVSKVAIFGFVNPLFSVILSAIVLGEVQQAFQIGSLIALILVCVGIYVVNAPEKKRKNKEQKQ</sequence>
<organism evidence="9 10">
    <name type="scientific">Mediterraneibacter butyricigenes</name>
    <dbReference type="NCBI Taxonomy" id="2316025"/>
    <lineage>
        <taxon>Bacteria</taxon>
        <taxon>Bacillati</taxon>
        <taxon>Bacillota</taxon>
        <taxon>Clostridia</taxon>
        <taxon>Lachnospirales</taxon>
        <taxon>Lachnospiraceae</taxon>
        <taxon>Mediterraneibacter</taxon>
    </lineage>
</organism>
<keyword evidence="6 7" id="KW-0472">Membrane</keyword>
<reference evidence="10" key="1">
    <citation type="submission" date="2018-09" db="EMBL/GenBank/DDBJ databases">
        <title>Draft Genome Sequence of Mediterraneibacter sp. KCTC 15684.</title>
        <authorList>
            <person name="Kim J.S."/>
            <person name="Han K.I."/>
            <person name="Suh M.K."/>
            <person name="Lee K.C."/>
            <person name="Eom M.K."/>
            <person name="Lee J.H."/>
            <person name="Park S.H."/>
            <person name="Kang S.W."/>
            <person name="Park J.E."/>
            <person name="Oh B.S."/>
            <person name="Yu S.Y."/>
            <person name="Choi S.H."/>
            <person name="Lee D.H."/>
            <person name="Yoon H."/>
            <person name="Kim B."/>
            <person name="Yang S.J."/>
            <person name="Lee J.S."/>
        </authorList>
    </citation>
    <scope>NUCLEOTIDE SEQUENCE [LARGE SCALE GENOMIC DNA]</scope>
    <source>
        <strain evidence="10">KCTC 15684</strain>
    </source>
</reference>
<feature type="domain" description="EamA" evidence="8">
    <location>
        <begin position="18"/>
        <end position="158"/>
    </location>
</feature>
<feature type="transmembrane region" description="Helical" evidence="7">
    <location>
        <begin position="117"/>
        <end position="134"/>
    </location>
</feature>
<comment type="subcellular location">
    <subcellularLocation>
        <location evidence="1">Cell membrane</location>
        <topology evidence="1">Multi-pass membrane protein</topology>
    </subcellularLocation>
</comment>
<feature type="transmembrane region" description="Helical" evidence="7">
    <location>
        <begin position="12"/>
        <end position="32"/>
    </location>
</feature>
<evidence type="ECO:0000256" key="1">
    <source>
        <dbReference type="ARBA" id="ARBA00004651"/>
    </source>
</evidence>
<keyword evidence="5 7" id="KW-1133">Transmembrane helix</keyword>
<feature type="transmembrane region" description="Helical" evidence="7">
    <location>
        <begin position="228"/>
        <end position="250"/>
    </location>
</feature>
<dbReference type="SUPFAM" id="SSF103481">
    <property type="entry name" value="Multidrug resistance efflux transporter EmrE"/>
    <property type="match status" value="2"/>
</dbReference>
<feature type="transmembrane region" description="Helical" evidence="7">
    <location>
        <begin position="287"/>
        <end position="306"/>
    </location>
</feature>
<dbReference type="InterPro" id="IPR037185">
    <property type="entry name" value="EmrE-like"/>
</dbReference>
<dbReference type="GO" id="GO:0005886">
    <property type="term" value="C:plasma membrane"/>
    <property type="evidence" value="ECO:0007669"/>
    <property type="project" value="UniProtKB-SubCell"/>
</dbReference>
<evidence type="ECO:0000256" key="6">
    <source>
        <dbReference type="ARBA" id="ARBA00023136"/>
    </source>
</evidence>
<feature type="transmembrane region" description="Helical" evidence="7">
    <location>
        <begin position="262"/>
        <end position="281"/>
    </location>
</feature>
<evidence type="ECO:0000256" key="3">
    <source>
        <dbReference type="ARBA" id="ARBA00022475"/>
    </source>
</evidence>
<evidence type="ECO:0000313" key="9">
    <source>
        <dbReference type="EMBL" id="GCA67582.1"/>
    </source>
</evidence>
<proteinExistence type="inferred from homology"/>
<gene>
    <name evidence="9" type="ORF">KGMB01110_20180</name>
</gene>
<feature type="transmembrane region" description="Helical" evidence="7">
    <location>
        <begin position="52"/>
        <end position="72"/>
    </location>
</feature>
<keyword evidence="10" id="KW-1185">Reference proteome</keyword>
<feature type="domain" description="EamA" evidence="8">
    <location>
        <begin position="172"/>
        <end position="307"/>
    </location>
</feature>
<comment type="caution">
    <text evidence="9">The sequence shown here is derived from an EMBL/GenBank/DDBJ whole genome shotgun (WGS) entry which is preliminary data.</text>
</comment>
<dbReference type="PANTHER" id="PTHR32322">
    <property type="entry name" value="INNER MEMBRANE TRANSPORTER"/>
    <property type="match status" value="1"/>
</dbReference>
<feature type="transmembrane region" description="Helical" evidence="7">
    <location>
        <begin position="200"/>
        <end position="222"/>
    </location>
</feature>
<dbReference type="Pfam" id="PF00892">
    <property type="entry name" value="EamA"/>
    <property type="match status" value="2"/>
</dbReference>
<dbReference type="PANTHER" id="PTHR32322:SF18">
    <property type="entry name" value="S-ADENOSYLMETHIONINE_S-ADENOSYLHOMOCYSTEINE TRANSPORTER"/>
    <property type="match status" value="1"/>
</dbReference>
<name>A0A391PL01_9FIRM</name>
<protein>
    <submittedName>
        <fullName evidence="9">DMT superfamily metabolite exporter</fullName>
    </submittedName>
</protein>
<comment type="similarity">
    <text evidence="2">Belongs to the EamA transporter family.</text>
</comment>
<dbReference type="AlphaFoldDB" id="A0A391PL01"/>